<keyword evidence="8" id="KW-1185">Reference proteome</keyword>
<reference evidence="8" key="1">
    <citation type="submission" date="2023-01" db="EMBL/GenBank/DDBJ databases">
        <title>Key to firefly adult light organ development and bioluminescence: homeobox transcription factors regulate luciferase expression and transportation to peroxisome.</title>
        <authorList>
            <person name="Fu X."/>
        </authorList>
    </citation>
    <scope>NUCLEOTIDE SEQUENCE [LARGE SCALE GENOMIC DNA]</scope>
</reference>
<name>A0AAN7P5Y7_9COLE</name>
<feature type="coiled-coil region" evidence="4">
    <location>
        <begin position="108"/>
        <end position="142"/>
    </location>
</feature>
<dbReference type="InterPro" id="IPR011011">
    <property type="entry name" value="Znf_FYVE_PHD"/>
</dbReference>
<keyword evidence="4" id="KW-0175">Coiled coil</keyword>
<dbReference type="Gene3D" id="3.30.40.10">
    <property type="entry name" value="Zinc/RING finger domain, C3HC4 (zinc finger)"/>
    <property type="match status" value="1"/>
</dbReference>
<dbReference type="AlphaFoldDB" id="A0AAN7P5Y7"/>
<dbReference type="InterPro" id="IPR013083">
    <property type="entry name" value="Znf_RING/FYVE/PHD"/>
</dbReference>
<dbReference type="SUPFAM" id="SSF57903">
    <property type="entry name" value="FYVE/PHD zinc finger"/>
    <property type="match status" value="1"/>
</dbReference>
<feature type="region of interest" description="Disordered" evidence="5">
    <location>
        <begin position="146"/>
        <end position="213"/>
    </location>
</feature>
<feature type="compositionally biased region" description="Acidic residues" evidence="5">
    <location>
        <begin position="200"/>
        <end position="213"/>
    </location>
</feature>
<sequence length="239" mass="27377">MVCNTCNGKLLPRTLQIKCGTCGMHYHGNCVNLQQSDIDALNAANQQFKCDYCLQKGEKNASEPTLSDIFKEIRVMRMEQKSIGESIDACHKDLKSLREEFETQAKLINDCTTKIELLERTNITLERENMNLKERLNNIEQYIGYPNLTSDTKEPHDSLRQDMKLSPNSRLPRDEDSSIIGESDEDKVDAIQRSDHDTESELEVSDQEALSDDLTEAPLSNFYIGKDKVTKWKKTRPNR</sequence>
<keyword evidence="1" id="KW-0479">Metal-binding</keyword>
<feature type="domain" description="Zinc finger PHD-type" evidence="6">
    <location>
        <begin position="2"/>
        <end position="54"/>
    </location>
</feature>
<evidence type="ECO:0000256" key="3">
    <source>
        <dbReference type="ARBA" id="ARBA00022833"/>
    </source>
</evidence>
<evidence type="ECO:0000256" key="2">
    <source>
        <dbReference type="ARBA" id="ARBA00022771"/>
    </source>
</evidence>
<protein>
    <recommendedName>
        <fullName evidence="6">Zinc finger PHD-type domain-containing protein</fullName>
    </recommendedName>
</protein>
<comment type="caution">
    <text evidence="7">The sequence shown here is derived from an EMBL/GenBank/DDBJ whole genome shotgun (WGS) entry which is preliminary data.</text>
</comment>
<dbReference type="GO" id="GO:0008270">
    <property type="term" value="F:zinc ion binding"/>
    <property type="evidence" value="ECO:0007669"/>
    <property type="project" value="UniProtKB-KW"/>
</dbReference>
<proteinExistence type="predicted"/>
<organism evidence="7 8">
    <name type="scientific">Aquatica leii</name>
    <dbReference type="NCBI Taxonomy" id="1421715"/>
    <lineage>
        <taxon>Eukaryota</taxon>
        <taxon>Metazoa</taxon>
        <taxon>Ecdysozoa</taxon>
        <taxon>Arthropoda</taxon>
        <taxon>Hexapoda</taxon>
        <taxon>Insecta</taxon>
        <taxon>Pterygota</taxon>
        <taxon>Neoptera</taxon>
        <taxon>Endopterygota</taxon>
        <taxon>Coleoptera</taxon>
        <taxon>Polyphaga</taxon>
        <taxon>Elateriformia</taxon>
        <taxon>Elateroidea</taxon>
        <taxon>Lampyridae</taxon>
        <taxon>Luciolinae</taxon>
        <taxon>Aquatica</taxon>
    </lineage>
</organism>
<evidence type="ECO:0000256" key="1">
    <source>
        <dbReference type="ARBA" id="ARBA00022723"/>
    </source>
</evidence>
<evidence type="ECO:0000313" key="7">
    <source>
        <dbReference type="EMBL" id="KAK4877584.1"/>
    </source>
</evidence>
<evidence type="ECO:0000313" key="8">
    <source>
        <dbReference type="Proteomes" id="UP001353858"/>
    </source>
</evidence>
<dbReference type="InterPro" id="IPR001965">
    <property type="entry name" value="Znf_PHD"/>
</dbReference>
<dbReference type="Proteomes" id="UP001353858">
    <property type="component" value="Unassembled WGS sequence"/>
</dbReference>
<accession>A0AAN7P5Y7</accession>
<keyword evidence="2" id="KW-0863">Zinc-finger</keyword>
<dbReference type="EMBL" id="JARPUR010000004">
    <property type="protein sequence ID" value="KAK4877584.1"/>
    <property type="molecule type" value="Genomic_DNA"/>
</dbReference>
<evidence type="ECO:0000259" key="6">
    <source>
        <dbReference type="SMART" id="SM00249"/>
    </source>
</evidence>
<keyword evidence="3" id="KW-0862">Zinc</keyword>
<gene>
    <name evidence="7" type="ORF">RN001_010090</name>
</gene>
<feature type="compositionally biased region" description="Basic and acidic residues" evidence="5">
    <location>
        <begin position="151"/>
        <end position="163"/>
    </location>
</feature>
<evidence type="ECO:0000256" key="4">
    <source>
        <dbReference type="SAM" id="Coils"/>
    </source>
</evidence>
<dbReference type="CDD" id="cd15489">
    <property type="entry name" value="PHD_SF"/>
    <property type="match status" value="1"/>
</dbReference>
<dbReference type="SMART" id="SM00249">
    <property type="entry name" value="PHD"/>
    <property type="match status" value="1"/>
</dbReference>
<feature type="compositionally biased region" description="Basic and acidic residues" evidence="5">
    <location>
        <begin position="188"/>
        <end position="199"/>
    </location>
</feature>
<evidence type="ECO:0000256" key="5">
    <source>
        <dbReference type="SAM" id="MobiDB-lite"/>
    </source>
</evidence>